<dbReference type="InterPro" id="IPR045071">
    <property type="entry name" value="BBP-like"/>
</dbReference>
<dbReference type="SMART" id="SM00322">
    <property type="entry name" value="KH"/>
    <property type="match status" value="1"/>
</dbReference>
<evidence type="ECO:0000256" key="3">
    <source>
        <dbReference type="PROSITE-ProRule" id="PRU00117"/>
    </source>
</evidence>
<evidence type="ECO:0000313" key="7">
    <source>
        <dbReference type="WBParaSite" id="BXY_0997200.1"/>
    </source>
</evidence>
<dbReference type="InterPro" id="IPR055256">
    <property type="entry name" value="KH_1_KHDC4/BBP-like"/>
</dbReference>
<dbReference type="AlphaFoldDB" id="A0A1I7SAC5"/>
<evidence type="ECO:0000256" key="1">
    <source>
        <dbReference type="ARBA" id="ARBA00022473"/>
    </source>
</evidence>
<dbReference type="SUPFAM" id="SSF54791">
    <property type="entry name" value="Eukaryotic type KH-domain (KH-domain type I)"/>
    <property type="match status" value="1"/>
</dbReference>
<dbReference type="InterPro" id="IPR032377">
    <property type="entry name" value="STAR_dimer"/>
</dbReference>
<dbReference type="GO" id="GO:0003729">
    <property type="term" value="F:mRNA binding"/>
    <property type="evidence" value="ECO:0007669"/>
    <property type="project" value="TreeGrafter"/>
</dbReference>
<dbReference type="InterPro" id="IPR004087">
    <property type="entry name" value="KH_dom"/>
</dbReference>
<dbReference type="InterPro" id="IPR036612">
    <property type="entry name" value="KH_dom_type_1_sf"/>
</dbReference>
<evidence type="ECO:0000256" key="4">
    <source>
        <dbReference type="SAM" id="MobiDB-lite"/>
    </source>
</evidence>
<organism evidence="6 7">
    <name type="scientific">Bursaphelenchus xylophilus</name>
    <name type="common">Pinewood nematode worm</name>
    <name type="synonym">Aphelenchoides xylophilus</name>
    <dbReference type="NCBI Taxonomy" id="6326"/>
    <lineage>
        <taxon>Eukaryota</taxon>
        <taxon>Metazoa</taxon>
        <taxon>Ecdysozoa</taxon>
        <taxon>Nematoda</taxon>
        <taxon>Chromadorea</taxon>
        <taxon>Rhabditida</taxon>
        <taxon>Tylenchina</taxon>
        <taxon>Tylenchomorpha</taxon>
        <taxon>Aphelenchoidea</taxon>
        <taxon>Aphelenchoididae</taxon>
        <taxon>Bursaphelenchus</taxon>
    </lineage>
</organism>
<accession>A0A1I7SAC5</accession>
<dbReference type="PANTHER" id="PTHR11208:SF125">
    <property type="entry name" value="KH DOMAIN-CONTAINING RNA-BINDING PROTEIN QKI"/>
    <property type="match status" value="1"/>
</dbReference>
<sequence>MLSSVSEEVVESNLQPKGGMEYLVELIEDKKNLQMFPKLFRHVDRLVDQEISQVRSSLFQFNFAKGGLNLPDPIGDPIIVREKVYIPVDEYPDFNFVGRILGPRGMTAKQLEQETGCKIMIRGKGSVRDRNRETARRGKSEQEDNLHVLIQCEDAPNRARKRVDLAVKHVSKLLIPMQEGSDELKRKQLMELSLINGTYKPLRSPRTRNSNTETQDALNDLDPSVLDSPQASPYLKSPTPFRLQAPPKGRSPAASEKSWISSSPPTDSSFVLNETDNSCFPDTSGCNSILRAYMPGYFPPSPVLIDDSHFLI</sequence>
<evidence type="ECO:0000256" key="2">
    <source>
        <dbReference type="ARBA" id="ARBA00022884"/>
    </source>
</evidence>
<reference evidence="7" key="1">
    <citation type="submission" date="2016-11" db="UniProtKB">
        <authorList>
            <consortium name="WormBaseParasite"/>
        </authorList>
    </citation>
    <scope>IDENTIFICATION</scope>
</reference>
<name>A0A1I7SAC5_BURXY</name>
<feature type="compositionally biased region" description="Polar residues" evidence="4">
    <location>
        <begin position="207"/>
        <end position="217"/>
    </location>
</feature>
<keyword evidence="1" id="KW-0217">Developmental protein</keyword>
<dbReference type="Proteomes" id="UP000095284">
    <property type="component" value="Unplaced"/>
</dbReference>
<protein>
    <submittedName>
        <fullName evidence="7">KH domain-containing protein</fullName>
    </submittedName>
</protein>
<dbReference type="GO" id="GO:0005634">
    <property type="term" value="C:nucleus"/>
    <property type="evidence" value="ECO:0007669"/>
    <property type="project" value="TreeGrafter"/>
</dbReference>
<dbReference type="PANTHER" id="PTHR11208">
    <property type="entry name" value="RNA-BINDING PROTEIN RELATED"/>
    <property type="match status" value="1"/>
</dbReference>
<dbReference type="SMR" id="A0A1I7SAC5"/>
<dbReference type="Pfam" id="PF22675">
    <property type="entry name" value="KH-I_KHDC4-BBP"/>
    <property type="match status" value="1"/>
</dbReference>
<dbReference type="PROSITE" id="PS50084">
    <property type="entry name" value="KH_TYPE_1"/>
    <property type="match status" value="1"/>
</dbReference>
<evidence type="ECO:0000259" key="5">
    <source>
        <dbReference type="SMART" id="SM00322"/>
    </source>
</evidence>
<keyword evidence="2 3" id="KW-0694">RNA-binding</keyword>
<feature type="region of interest" description="Disordered" evidence="4">
    <location>
        <begin position="200"/>
        <end position="270"/>
    </location>
</feature>
<dbReference type="Pfam" id="PF16544">
    <property type="entry name" value="STAR_dimer"/>
    <property type="match status" value="1"/>
</dbReference>
<dbReference type="Gene3D" id="1.20.5.4010">
    <property type="match status" value="1"/>
</dbReference>
<proteinExistence type="predicted"/>
<dbReference type="eggNOG" id="KOG1588">
    <property type="taxonomic scope" value="Eukaryota"/>
</dbReference>
<dbReference type="WBParaSite" id="BXY_0997200.1">
    <property type="protein sequence ID" value="BXY_0997200.1"/>
    <property type="gene ID" value="BXY_0997200"/>
</dbReference>
<dbReference type="CDD" id="cd22383">
    <property type="entry name" value="KH-I_Hqk_like"/>
    <property type="match status" value="1"/>
</dbReference>
<evidence type="ECO:0000313" key="6">
    <source>
        <dbReference type="Proteomes" id="UP000095284"/>
    </source>
</evidence>
<feature type="domain" description="K Homology" evidence="5">
    <location>
        <begin position="78"/>
        <end position="175"/>
    </location>
</feature>
<dbReference type="Gene3D" id="3.30.1370.10">
    <property type="entry name" value="K Homology domain, type 1"/>
    <property type="match status" value="1"/>
</dbReference>
<feature type="compositionally biased region" description="Low complexity" evidence="4">
    <location>
        <begin position="258"/>
        <end position="269"/>
    </location>
</feature>
<dbReference type="GO" id="GO:0048024">
    <property type="term" value="P:regulation of mRNA splicing, via spliceosome"/>
    <property type="evidence" value="ECO:0007669"/>
    <property type="project" value="TreeGrafter"/>
</dbReference>